<feature type="transmembrane region" description="Helical" evidence="1">
    <location>
        <begin position="162"/>
        <end position="186"/>
    </location>
</feature>
<dbReference type="RefSeq" id="WP_151142178.1">
    <property type="nucleotide sequence ID" value="NZ_WAGX01000004.1"/>
</dbReference>
<feature type="transmembrane region" description="Helical" evidence="1">
    <location>
        <begin position="282"/>
        <end position="303"/>
    </location>
</feature>
<dbReference type="InterPro" id="IPR029787">
    <property type="entry name" value="Nucleotide_cyclase"/>
</dbReference>
<dbReference type="Proteomes" id="UP000461768">
    <property type="component" value="Unassembled WGS sequence"/>
</dbReference>
<reference evidence="3 4" key="1">
    <citation type="submission" date="2019-09" db="EMBL/GenBank/DDBJ databases">
        <authorList>
            <person name="Valk L.C."/>
        </authorList>
    </citation>
    <scope>NUCLEOTIDE SEQUENCE [LARGE SCALE GENOMIC DNA]</scope>
    <source>
        <strain evidence="3">GalUA</strain>
    </source>
</reference>
<comment type="caution">
    <text evidence="3">The sequence shown here is derived from an EMBL/GenBank/DDBJ whole genome shotgun (WGS) entry which is preliminary data.</text>
</comment>
<protein>
    <submittedName>
        <fullName evidence="3">GGDEF domain-containing protein</fullName>
    </submittedName>
</protein>
<dbReference type="NCBIfam" id="TIGR00254">
    <property type="entry name" value="GGDEF"/>
    <property type="match status" value="1"/>
</dbReference>
<feature type="transmembrane region" description="Helical" evidence="1">
    <location>
        <begin position="223"/>
        <end position="244"/>
    </location>
</feature>
<dbReference type="InterPro" id="IPR043128">
    <property type="entry name" value="Rev_trsase/Diguanyl_cyclase"/>
</dbReference>
<keyword evidence="4" id="KW-1185">Reference proteome</keyword>
<evidence type="ECO:0000313" key="3">
    <source>
        <dbReference type="EMBL" id="KAB1439560.1"/>
    </source>
</evidence>
<dbReference type="InterPro" id="IPR050469">
    <property type="entry name" value="Diguanylate_Cyclase"/>
</dbReference>
<feature type="transmembrane region" description="Helical" evidence="1">
    <location>
        <begin position="256"/>
        <end position="276"/>
    </location>
</feature>
<dbReference type="PANTHER" id="PTHR45138">
    <property type="entry name" value="REGULATORY COMPONENTS OF SENSORY TRANSDUCTION SYSTEM"/>
    <property type="match status" value="1"/>
</dbReference>
<sequence>MMKLNCKKNSYDLIELLFLLCILVGIIILCVVSRKDSYVDSSKSFSINRYSGWTLDNKKESVFYHTLPSDLNMQAILFRTPFQNVEVFVGSQLIYCSNYESRTRFNQNYGYYYHIVNLMPDYESKKITIHLKGEYVNANERNLFAYIGQPQQLLYYIVTQNIFELVMGSSLFVIGVLLLLISILFIKKIQTKMSFHVGICALLFSTGLLLSTDILQLIYNKSIVFVSLQDGISVLLPISVLLNFRELFFLQKDRGLKILIRICSVSFISRIMIQLLQANVALFPFERLLFIMGVIYSFVLIAIKKRVIAHKNRMIFAKVICVFLLLTILLDSFCYFSMSHNEIAKFSKYIYCLYVFSMLYQYIQEYVEKTRGYTEVKMMAKLAYKDVMTGLYNRTAYTKDIAEYEKLICLAPKELNLIYVIFDLNNLKEMNDSHGHGVGDYYIVTTGQIIKKAFEKVGKCYRIGGDEFAVIMKDKTVQNYCDAILLLKKLLKAVNETNEFEFSLAFGVAVYEAGKFASLKELIDKADKNMYDNKNIYKESKLCDVM</sequence>
<dbReference type="GO" id="GO:1902201">
    <property type="term" value="P:negative regulation of bacterial-type flagellum-dependent cell motility"/>
    <property type="evidence" value="ECO:0007669"/>
    <property type="project" value="TreeGrafter"/>
</dbReference>
<keyword evidence="1" id="KW-0812">Transmembrane</keyword>
<dbReference type="Pfam" id="PF00990">
    <property type="entry name" value="GGDEF"/>
    <property type="match status" value="1"/>
</dbReference>
<dbReference type="AlphaFoldDB" id="A0A7V7QMD1"/>
<dbReference type="OrthoDB" id="9804955at2"/>
<dbReference type="GO" id="GO:0005886">
    <property type="term" value="C:plasma membrane"/>
    <property type="evidence" value="ECO:0007669"/>
    <property type="project" value="TreeGrafter"/>
</dbReference>
<dbReference type="PANTHER" id="PTHR45138:SF23">
    <property type="entry name" value="SIGNALING PROTEIN"/>
    <property type="match status" value="1"/>
</dbReference>
<dbReference type="SUPFAM" id="SSF55073">
    <property type="entry name" value="Nucleotide cyclase"/>
    <property type="match status" value="1"/>
</dbReference>
<evidence type="ECO:0000259" key="2">
    <source>
        <dbReference type="PROSITE" id="PS50887"/>
    </source>
</evidence>
<evidence type="ECO:0000256" key="1">
    <source>
        <dbReference type="SAM" id="Phobius"/>
    </source>
</evidence>
<feature type="transmembrane region" description="Helical" evidence="1">
    <location>
        <begin position="193"/>
        <end position="211"/>
    </location>
</feature>
<dbReference type="GO" id="GO:0043709">
    <property type="term" value="P:cell adhesion involved in single-species biofilm formation"/>
    <property type="evidence" value="ECO:0007669"/>
    <property type="project" value="TreeGrafter"/>
</dbReference>
<dbReference type="EMBL" id="WAGX01000004">
    <property type="protein sequence ID" value="KAB1439560.1"/>
    <property type="molecule type" value="Genomic_DNA"/>
</dbReference>
<dbReference type="InterPro" id="IPR000160">
    <property type="entry name" value="GGDEF_dom"/>
</dbReference>
<name>A0A7V7QMD1_9FIRM</name>
<proteinExistence type="predicted"/>
<feature type="transmembrane region" description="Helical" evidence="1">
    <location>
        <begin position="12"/>
        <end position="34"/>
    </location>
</feature>
<accession>A0A7V7QMD1</accession>
<organism evidence="3 4">
    <name type="scientific">Candidatus Galacturonatibacter soehngenii</name>
    <dbReference type="NCBI Taxonomy" id="2307010"/>
    <lineage>
        <taxon>Bacteria</taxon>
        <taxon>Bacillati</taxon>
        <taxon>Bacillota</taxon>
        <taxon>Clostridia</taxon>
        <taxon>Lachnospirales</taxon>
        <taxon>Lachnospiraceae</taxon>
        <taxon>Candidatus Galacturonatibacter</taxon>
    </lineage>
</organism>
<feature type="transmembrane region" description="Helical" evidence="1">
    <location>
        <begin position="315"/>
        <end position="338"/>
    </location>
</feature>
<keyword evidence="1" id="KW-0472">Membrane</keyword>
<dbReference type="Gene3D" id="3.30.70.270">
    <property type="match status" value="1"/>
</dbReference>
<keyword evidence="1" id="KW-1133">Transmembrane helix</keyword>
<gene>
    <name evidence="3" type="ORF">F7O84_03980</name>
</gene>
<feature type="domain" description="GGDEF" evidence="2">
    <location>
        <begin position="415"/>
        <end position="546"/>
    </location>
</feature>
<dbReference type="CDD" id="cd01949">
    <property type="entry name" value="GGDEF"/>
    <property type="match status" value="1"/>
</dbReference>
<evidence type="ECO:0000313" key="4">
    <source>
        <dbReference type="Proteomes" id="UP000461768"/>
    </source>
</evidence>
<dbReference type="SMART" id="SM00267">
    <property type="entry name" value="GGDEF"/>
    <property type="match status" value="1"/>
</dbReference>
<dbReference type="PROSITE" id="PS50887">
    <property type="entry name" value="GGDEF"/>
    <property type="match status" value="1"/>
</dbReference>
<dbReference type="GO" id="GO:0052621">
    <property type="term" value="F:diguanylate cyclase activity"/>
    <property type="evidence" value="ECO:0007669"/>
    <property type="project" value="TreeGrafter"/>
</dbReference>
<reference evidence="3 4" key="2">
    <citation type="submission" date="2020-02" db="EMBL/GenBank/DDBJ databases">
        <title>Candidatus Galacturonibacter soehngenii shows hetero-acetogenic catabolism of galacturonic acid but lacks a canonical carbon monoxide dehydrogenase/acetyl-CoA synthase complex.</title>
        <authorList>
            <person name="Diender M."/>
            <person name="Stouten G.R."/>
            <person name="Petersen J.F."/>
            <person name="Nielsen P.H."/>
            <person name="Dueholm M.S."/>
            <person name="Pronk J.T."/>
            <person name="Van Loosdrecht M.C.M."/>
        </authorList>
    </citation>
    <scope>NUCLEOTIDE SEQUENCE [LARGE SCALE GENOMIC DNA]</scope>
    <source>
        <strain evidence="3">GalUA</strain>
    </source>
</reference>